<dbReference type="EMBL" id="MU005573">
    <property type="protein sequence ID" value="KAF2688773.1"/>
    <property type="molecule type" value="Genomic_DNA"/>
</dbReference>
<accession>A0A6G1JF59</accession>
<organism evidence="2 3">
    <name type="scientific">Lentithecium fluviatile CBS 122367</name>
    <dbReference type="NCBI Taxonomy" id="1168545"/>
    <lineage>
        <taxon>Eukaryota</taxon>
        <taxon>Fungi</taxon>
        <taxon>Dikarya</taxon>
        <taxon>Ascomycota</taxon>
        <taxon>Pezizomycotina</taxon>
        <taxon>Dothideomycetes</taxon>
        <taxon>Pleosporomycetidae</taxon>
        <taxon>Pleosporales</taxon>
        <taxon>Massarineae</taxon>
        <taxon>Lentitheciaceae</taxon>
        <taxon>Lentithecium</taxon>
    </lineage>
</organism>
<name>A0A6G1JF59_9PLEO</name>
<dbReference type="AlphaFoldDB" id="A0A6G1JF59"/>
<gene>
    <name evidence="2" type="ORF">K458DRAFT_384943</name>
</gene>
<dbReference type="Proteomes" id="UP000799291">
    <property type="component" value="Unassembled WGS sequence"/>
</dbReference>
<evidence type="ECO:0000313" key="2">
    <source>
        <dbReference type="EMBL" id="KAF2688773.1"/>
    </source>
</evidence>
<evidence type="ECO:0000313" key="3">
    <source>
        <dbReference type="Proteomes" id="UP000799291"/>
    </source>
</evidence>
<proteinExistence type="predicted"/>
<keyword evidence="3" id="KW-1185">Reference proteome</keyword>
<protein>
    <submittedName>
        <fullName evidence="2">Uncharacterized protein</fullName>
    </submittedName>
</protein>
<feature type="region of interest" description="Disordered" evidence="1">
    <location>
        <begin position="103"/>
        <end position="126"/>
    </location>
</feature>
<evidence type="ECO:0000256" key="1">
    <source>
        <dbReference type="SAM" id="MobiDB-lite"/>
    </source>
</evidence>
<sequence length="270" mass="29810">MADQIFNITIVRVQDFGAYLYDALYTLFRMAANQCMALNFRLYCLVVNTRAEYGPLHPMGQYITLGVITAIVSLTIAFNKGFLADLKDGCALVMRRGGQAPPSALVEAEDHAGGQDDNEDEDGIPRGRVDMRAASEPAIRNKRFFSRTHLSSTNNNEFNIVAPEMNPFSSSTEHRTGRPSHPGYQTPYASANAKAFGANCTATLSNAVLRRESPFRIDTTFSRGARMPSFGAKKEDWAGEGRLESLALDQAARGQLKERAFARTNKDRDL</sequence>
<reference evidence="2" key="1">
    <citation type="journal article" date="2020" name="Stud. Mycol.">
        <title>101 Dothideomycetes genomes: a test case for predicting lifestyles and emergence of pathogens.</title>
        <authorList>
            <person name="Haridas S."/>
            <person name="Albert R."/>
            <person name="Binder M."/>
            <person name="Bloem J."/>
            <person name="Labutti K."/>
            <person name="Salamov A."/>
            <person name="Andreopoulos B."/>
            <person name="Baker S."/>
            <person name="Barry K."/>
            <person name="Bills G."/>
            <person name="Bluhm B."/>
            <person name="Cannon C."/>
            <person name="Castanera R."/>
            <person name="Culley D."/>
            <person name="Daum C."/>
            <person name="Ezra D."/>
            <person name="Gonzalez J."/>
            <person name="Henrissat B."/>
            <person name="Kuo A."/>
            <person name="Liang C."/>
            <person name="Lipzen A."/>
            <person name="Lutzoni F."/>
            <person name="Magnuson J."/>
            <person name="Mondo S."/>
            <person name="Nolan M."/>
            <person name="Ohm R."/>
            <person name="Pangilinan J."/>
            <person name="Park H.-J."/>
            <person name="Ramirez L."/>
            <person name="Alfaro M."/>
            <person name="Sun H."/>
            <person name="Tritt A."/>
            <person name="Yoshinaga Y."/>
            <person name="Zwiers L.-H."/>
            <person name="Turgeon B."/>
            <person name="Goodwin S."/>
            <person name="Spatafora J."/>
            <person name="Crous P."/>
            <person name="Grigoriev I."/>
        </authorList>
    </citation>
    <scope>NUCLEOTIDE SEQUENCE</scope>
    <source>
        <strain evidence="2">CBS 122367</strain>
    </source>
</reference>